<dbReference type="SUPFAM" id="SSF53850">
    <property type="entry name" value="Periplasmic binding protein-like II"/>
    <property type="match status" value="1"/>
</dbReference>
<evidence type="ECO:0000256" key="2">
    <source>
        <dbReference type="ARBA" id="ARBA00022729"/>
    </source>
</evidence>
<keyword evidence="2 6" id="KW-0732">Signal</keyword>
<feature type="signal peptide" evidence="6">
    <location>
        <begin position="1"/>
        <end position="18"/>
    </location>
</feature>
<evidence type="ECO:0000313" key="8">
    <source>
        <dbReference type="Proteomes" id="UP000014155"/>
    </source>
</evidence>
<evidence type="ECO:0000256" key="1">
    <source>
        <dbReference type="ARBA" id="ARBA00022475"/>
    </source>
</evidence>
<dbReference type="PROSITE" id="PS51257">
    <property type="entry name" value="PROKAR_LIPOPROTEIN"/>
    <property type="match status" value="1"/>
</dbReference>
<dbReference type="AlphaFoldDB" id="S0FIV4"/>
<feature type="chain" id="PRO_5039574773" evidence="6">
    <location>
        <begin position="19"/>
        <end position="455"/>
    </location>
</feature>
<dbReference type="eggNOG" id="COG1653">
    <property type="taxonomic scope" value="Bacteria"/>
</dbReference>
<keyword evidence="3" id="KW-0472">Membrane</keyword>
<keyword evidence="8" id="KW-1185">Reference proteome</keyword>
<evidence type="ECO:0000313" key="7">
    <source>
        <dbReference type="EMBL" id="EMS70136.1"/>
    </source>
</evidence>
<sequence>MKRILCLTLAVCMMAVFALTGCGSSSGPADSTAAASSSAAVQTQQLGSNAGANATEMNFWTFVDLHGKHLDKMLGLWNEKNPDKQIKLNVTVMPYDDMHNKLLIAVQTGQGAPDIADIELGKFPNFLEGDNVPLEALNDVFEPYKSTTVPARVEIYSKGDKVYGFDYHVGATLAYYNTEILDKAGVDYKTIKTWDDYKKAGIQVYEKTGKYMGTADTSATWQASLLLAQQNSDFTDDNGQPKVNSPEMIKAMEMLVDLQKNNVIHTIPGGQPDTEEAKGEYNKGNYASALMPEWFMSRFINEMKDLKGKYAIAPLPVFKEGDPRSVGLGGTGTVVTKTSKNVQLAKEFVAFAKLSKEATTEIWNTLGFDPVNMEVWNDKAVTHNPDNEYVQYFKTNAFDTLNEIKNEIKAIKSVKASPTINNILCTVTLNAIFEDGQDVKEALNEAQEQITQELK</sequence>
<dbReference type="InterPro" id="IPR050490">
    <property type="entry name" value="Bact_solute-bd_prot1"/>
</dbReference>
<evidence type="ECO:0000256" key="5">
    <source>
        <dbReference type="ARBA" id="ARBA00023288"/>
    </source>
</evidence>
<keyword evidence="7" id="KW-0813">Transport</keyword>
<dbReference type="Proteomes" id="UP000014155">
    <property type="component" value="Unassembled WGS sequence"/>
</dbReference>
<dbReference type="Pfam" id="PF01547">
    <property type="entry name" value="SBP_bac_1"/>
    <property type="match status" value="1"/>
</dbReference>
<evidence type="ECO:0000256" key="3">
    <source>
        <dbReference type="ARBA" id="ARBA00023136"/>
    </source>
</evidence>
<evidence type="ECO:0000256" key="4">
    <source>
        <dbReference type="ARBA" id="ARBA00023139"/>
    </source>
</evidence>
<keyword evidence="7" id="KW-0762">Sugar transport</keyword>
<dbReference type="PATRIC" id="fig|1195236.3.peg.4333"/>
<name>S0FIV4_RUMCE</name>
<keyword evidence="4" id="KW-0564">Palmitate</keyword>
<dbReference type="PANTHER" id="PTHR43649">
    <property type="entry name" value="ARABINOSE-BINDING PROTEIN-RELATED"/>
    <property type="match status" value="1"/>
</dbReference>
<dbReference type="STRING" id="1195236.CTER_4117"/>
<proteinExistence type="predicted"/>
<comment type="caution">
    <text evidence="7">The sequence shown here is derived from an EMBL/GenBank/DDBJ whole genome shotgun (WGS) entry which is preliminary data.</text>
</comment>
<evidence type="ECO:0000256" key="6">
    <source>
        <dbReference type="SAM" id="SignalP"/>
    </source>
</evidence>
<dbReference type="PANTHER" id="PTHR43649:SF33">
    <property type="entry name" value="POLYGALACTURONAN_RHAMNOGALACTURONAN-BINDING PROTEIN YTCQ"/>
    <property type="match status" value="1"/>
</dbReference>
<accession>S0FIV4</accession>
<dbReference type="RefSeq" id="WP_004628948.1">
    <property type="nucleotide sequence ID" value="NZ_AORV01000059.1"/>
</dbReference>
<protein>
    <submittedName>
        <fullName evidence="7">ABC-type sugar transport system, periplasmic component</fullName>
    </submittedName>
</protein>
<organism evidence="7 8">
    <name type="scientific">Ruminiclostridium cellobioparum subsp. termitidis CT1112</name>
    <dbReference type="NCBI Taxonomy" id="1195236"/>
    <lineage>
        <taxon>Bacteria</taxon>
        <taxon>Bacillati</taxon>
        <taxon>Bacillota</taxon>
        <taxon>Clostridia</taxon>
        <taxon>Eubacteriales</taxon>
        <taxon>Oscillospiraceae</taxon>
        <taxon>Ruminiclostridium</taxon>
    </lineage>
</organism>
<gene>
    <name evidence="7" type="ORF">CTER_4117</name>
</gene>
<reference evidence="7 8" key="1">
    <citation type="journal article" date="2013" name="Genome Announc.">
        <title>Draft Genome Sequence of the Cellulolytic, Mesophilic, Anaerobic Bacterium Clostridium termitidis Strain CT1112 (DSM 5398).</title>
        <authorList>
            <person name="Lal S."/>
            <person name="Ramachandran U."/>
            <person name="Zhang X."/>
            <person name="Munir R."/>
            <person name="Sparling R."/>
            <person name="Levin D.B."/>
        </authorList>
    </citation>
    <scope>NUCLEOTIDE SEQUENCE [LARGE SCALE GENOMIC DNA]</scope>
    <source>
        <strain evidence="7 8">CT1112</strain>
    </source>
</reference>
<keyword evidence="1" id="KW-1003">Cell membrane</keyword>
<dbReference type="EMBL" id="AORV01000059">
    <property type="protein sequence ID" value="EMS70136.1"/>
    <property type="molecule type" value="Genomic_DNA"/>
</dbReference>
<keyword evidence="5" id="KW-0449">Lipoprotein</keyword>
<dbReference type="Gene3D" id="3.40.190.10">
    <property type="entry name" value="Periplasmic binding protein-like II"/>
    <property type="match status" value="1"/>
</dbReference>
<dbReference type="InterPro" id="IPR006059">
    <property type="entry name" value="SBP"/>
</dbReference>